<dbReference type="PANTHER" id="PTHR33488:SF2">
    <property type="entry name" value="EARLY ENDOSOME ANTIGEN 1-LIKE"/>
    <property type="match status" value="1"/>
</dbReference>
<dbReference type="RefSeq" id="XP_007250988.3">
    <property type="nucleotide sequence ID" value="XM_007250926.4"/>
</dbReference>
<feature type="coiled-coil region" evidence="1">
    <location>
        <begin position="504"/>
        <end position="531"/>
    </location>
</feature>
<feature type="compositionally biased region" description="Basic and acidic residues" evidence="2">
    <location>
        <begin position="736"/>
        <end position="747"/>
    </location>
</feature>
<gene>
    <name evidence="4" type="primary">LOC103029820</name>
    <name evidence="3" type="ORF">AMEX_G12110</name>
</gene>
<evidence type="ECO:0000313" key="4">
    <source>
        <dbReference type="Ensembl" id="ENSAMXP00005007179.1"/>
    </source>
</evidence>
<organism evidence="4 5">
    <name type="scientific">Astyanax mexicanus</name>
    <name type="common">Blind cave fish</name>
    <name type="synonym">Astyanax fasciatus mexicanus</name>
    <dbReference type="NCBI Taxonomy" id="7994"/>
    <lineage>
        <taxon>Eukaryota</taxon>
        <taxon>Metazoa</taxon>
        <taxon>Chordata</taxon>
        <taxon>Craniata</taxon>
        <taxon>Vertebrata</taxon>
        <taxon>Euteleostomi</taxon>
        <taxon>Actinopterygii</taxon>
        <taxon>Neopterygii</taxon>
        <taxon>Teleostei</taxon>
        <taxon>Ostariophysi</taxon>
        <taxon>Characiformes</taxon>
        <taxon>Characoidei</taxon>
        <taxon>Acestrorhamphidae</taxon>
        <taxon>Acestrorhamphinae</taxon>
        <taxon>Astyanax</taxon>
    </lineage>
</organism>
<feature type="region of interest" description="Disordered" evidence="2">
    <location>
        <begin position="731"/>
        <end position="761"/>
    </location>
</feature>
<reference evidence="4" key="2">
    <citation type="submission" date="2025-05" db="UniProtKB">
        <authorList>
            <consortium name="Ensembl"/>
        </authorList>
    </citation>
    <scope>IDENTIFICATION</scope>
</reference>
<dbReference type="GeneID" id="103029820"/>
<feature type="region of interest" description="Disordered" evidence="2">
    <location>
        <begin position="467"/>
        <end position="487"/>
    </location>
</feature>
<keyword evidence="1" id="KW-0175">Coiled coil</keyword>
<name>A0A8B9H505_ASTMX</name>
<sequence length="761" mass="86060">MSMSKKTSAQNLFNSLLDRPDRSGKPKSAQRTEIPMAVSKFNKANRSLTKAQDFRDDFSMYMQPYCNWERLLESAPQSIALFGELIRVSSEEDFSINKNAPKDGFQFIKYPESFKACLLQVCNVGWQAFNEAHKNMDQIRLYTGQVPDYIRHTVDILIQEDNDLVKAFLPAVLQNIENISSECLKLVSATEEKFSDVVKLMQEFVEALVNARQGYNVELEEIKKKIQAEKLREKSAEEAKKRVQAEYEKVKDHLAEDRKRYEKALDGLPSGWSLLGQKILSSFTEQAMSVSAGIAISKGAGAVDGYIHAGVNVVKVIGGVVNTFAGMSTTSQATPEENNKTDEEIATTKILSQSNYILILSVEMNRFYTEDKINWAELYDQKEKAARSDYLKKNFENAKESINKEGECKVKNEALDICNKGIDICTELAKYAPKGECDDAKAKEQIKAIKDLNTKALTFDSKSKAYTGRPALSGAPPHSSRQQNKEVSGKDFIQLQTELAYFQIEQSEKLLKQTTERYDKYLENVERSSKELDNIVIELQGLIPKEMDFNKKIKVLAKGLAAMGNVRQQWENLVSFFQMLSNLIKTTLTVHLKNFNQTVDTTVKYNYTYSEFVKDQIYMCALNASATAYMINMISTTYTEVSNSYLMTGISTLGRLMTMDPNGQEFIATIVTLKGNYTSAKDNISKLVTANKTNFKLKCQNRITQIQTVLYEVLPQISEEKKLAMKAAVKNGIEPQSEKQEETKSAAEIKPMTQEEESQFY</sequence>
<accession>A0A8B9H505</accession>
<dbReference type="OMA" id="TEDKINW"/>
<dbReference type="AlphaFoldDB" id="A0A8B9H505"/>
<evidence type="ECO:0000313" key="5">
    <source>
        <dbReference type="Proteomes" id="UP000694621"/>
    </source>
</evidence>
<dbReference type="PANTHER" id="PTHR33488">
    <property type="entry name" value="ZGC:162509"/>
    <property type="match status" value="1"/>
</dbReference>
<dbReference type="OrthoDB" id="5406275at2759"/>
<evidence type="ECO:0000256" key="2">
    <source>
        <dbReference type="SAM" id="MobiDB-lite"/>
    </source>
</evidence>
<evidence type="ECO:0000313" key="3">
    <source>
        <dbReference type="EMBL" id="KAG9273026.1"/>
    </source>
</evidence>
<dbReference type="Proteomes" id="UP000752171">
    <property type="component" value="Unassembled WGS sequence"/>
</dbReference>
<evidence type="ECO:0000256" key="1">
    <source>
        <dbReference type="SAM" id="Coils"/>
    </source>
</evidence>
<reference evidence="3 6" key="1">
    <citation type="submission" date="2021-07" db="EMBL/GenBank/DDBJ databases">
        <authorList>
            <person name="Imarazene B."/>
            <person name="Zahm M."/>
            <person name="Klopp C."/>
            <person name="Cabau C."/>
            <person name="Beille S."/>
            <person name="Jouanno E."/>
            <person name="Castinel A."/>
            <person name="Lluch J."/>
            <person name="Gil L."/>
            <person name="Kuchtly C."/>
            <person name="Lopez Roques C."/>
            <person name="Donnadieu C."/>
            <person name="Parrinello H."/>
            <person name="Journot L."/>
            <person name="Du K."/>
            <person name="Schartl M."/>
            <person name="Retaux S."/>
            <person name="Guiguen Y."/>
        </authorList>
    </citation>
    <scope>NUCLEOTIDE SEQUENCE [LARGE SCALE GENOMIC DNA]</scope>
    <source>
        <strain evidence="3">Pach_M1</strain>
        <tissue evidence="3">Testis</tissue>
    </source>
</reference>
<dbReference type="EMBL" id="JAICCE010000009">
    <property type="protein sequence ID" value="KAG9273026.1"/>
    <property type="molecule type" value="Genomic_DNA"/>
</dbReference>
<evidence type="ECO:0000313" key="6">
    <source>
        <dbReference type="Proteomes" id="UP000752171"/>
    </source>
</evidence>
<feature type="coiled-coil region" evidence="1">
    <location>
        <begin position="205"/>
        <end position="264"/>
    </location>
</feature>
<dbReference type="Proteomes" id="UP000694621">
    <property type="component" value="Unplaced"/>
</dbReference>
<dbReference type="Ensembl" id="ENSAMXT00005008115.1">
    <property type="protein sequence ID" value="ENSAMXP00005007179.1"/>
    <property type="gene ID" value="ENSAMXG00005004305.1"/>
</dbReference>
<protein>
    <submittedName>
        <fullName evidence="3 4">Uncharacterized protein</fullName>
    </submittedName>
</protein>
<feature type="region of interest" description="Disordered" evidence="2">
    <location>
        <begin position="14"/>
        <end position="34"/>
    </location>
</feature>
<proteinExistence type="predicted"/>